<gene>
    <name evidence="2" type="ORF">HC176_08425</name>
</gene>
<sequence>MTNLLIDFISKYIDLDKNEKDVINSLDIFYSQKKGDILLKENEKSNKGYFVIKGCIRQYYNVDGNEKTTAFYTELEGLTPTCVLTNKPSEYYISCVEDSILLISTPDMEKEVFEKFPKFEKLCRILSEENLSKQQIDFDSFKISSPEERYLNLLNKKPDLIQRIPQHQLASFLGVKPQSLSRIKARIIEKTKQ</sequence>
<keyword evidence="3" id="KW-1185">Reference proteome</keyword>
<dbReference type="RefSeq" id="WP_167917751.1">
    <property type="nucleotide sequence ID" value="NZ_JAAVJS010000009.1"/>
</dbReference>
<dbReference type="Pfam" id="PF00027">
    <property type="entry name" value="cNMP_binding"/>
    <property type="match status" value="1"/>
</dbReference>
<evidence type="ECO:0000259" key="1">
    <source>
        <dbReference type="Pfam" id="PF00027"/>
    </source>
</evidence>
<dbReference type="SUPFAM" id="SSF51206">
    <property type="entry name" value="cAMP-binding domain-like"/>
    <property type="match status" value="1"/>
</dbReference>
<dbReference type="InterPro" id="IPR018490">
    <property type="entry name" value="cNMP-bd_dom_sf"/>
</dbReference>
<proteinExistence type="predicted"/>
<dbReference type="CDD" id="cd00038">
    <property type="entry name" value="CAP_ED"/>
    <property type="match status" value="1"/>
</dbReference>
<feature type="domain" description="Cyclic nucleotide-binding" evidence="1">
    <location>
        <begin position="33"/>
        <end position="103"/>
    </location>
</feature>
<dbReference type="EMBL" id="JAAVJS010000009">
    <property type="protein sequence ID" value="NJX15515.1"/>
    <property type="molecule type" value="Genomic_DNA"/>
</dbReference>
<dbReference type="Proteomes" id="UP000760545">
    <property type="component" value="Unassembled WGS sequence"/>
</dbReference>
<protein>
    <submittedName>
        <fullName evidence="2">Crp/Fnr family transcriptional regulator</fullName>
    </submittedName>
</protein>
<comment type="caution">
    <text evidence="2">The sequence shown here is derived from an EMBL/GenBank/DDBJ whole genome shotgun (WGS) entry which is preliminary data.</text>
</comment>
<dbReference type="InterPro" id="IPR014710">
    <property type="entry name" value="RmlC-like_jellyroll"/>
</dbReference>
<dbReference type="InterPro" id="IPR000595">
    <property type="entry name" value="cNMP-bd_dom"/>
</dbReference>
<reference evidence="2 3" key="1">
    <citation type="submission" date="2020-03" db="EMBL/GenBank/DDBJ databases">
        <title>Tamlana sp. nov, isolated from XXX.</title>
        <authorList>
            <person name="Cao W.R."/>
        </authorList>
    </citation>
    <scope>NUCLEOTIDE SEQUENCE [LARGE SCALE GENOMIC DNA]</scope>
    <source>
        <strain evidence="2 3">HST1-43</strain>
    </source>
</reference>
<evidence type="ECO:0000313" key="3">
    <source>
        <dbReference type="Proteomes" id="UP000760545"/>
    </source>
</evidence>
<dbReference type="Gene3D" id="2.60.120.10">
    <property type="entry name" value="Jelly Rolls"/>
    <property type="match status" value="1"/>
</dbReference>
<organism evidence="2 3">
    <name type="scientific">Tamlana crocina</name>
    <dbReference type="NCBI Taxonomy" id="393006"/>
    <lineage>
        <taxon>Bacteria</taxon>
        <taxon>Pseudomonadati</taxon>
        <taxon>Bacteroidota</taxon>
        <taxon>Flavobacteriia</taxon>
        <taxon>Flavobacteriales</taxon>
        <taxon>Flavobacteriaceae</taxon>
        <taxon>Tamlana</taxon>
    </lineage>
</organism>
<name>A0ABX1DB76_9FLAO</name>
<evidence type="ECO:0000313" key="2">
    <source>
        <dbReference type="EMBL" id="NJX15515.1"/>
    </source>
</evidence>
<accession>A0ABX1DB76</accession>